<name>A0A5D3K6X7_9BRAD</name>
<reference evidence="1 2" key="1">
    <citation type="submission" date="2019-08" db="EMBL/GenBank/DDBJ databases">
        <title>Bradyrhizobium hipponensis sp. nov., a rhizobium isolated from a Lupinus angustifolius root nodule in Tunisia.</title>
        <authorList>
            <person name="Off K."/>
            <person name="Rejili M."/>
            <person name="Mars M."/>
            <person name="Brachmann A."/>
            <person name="Marin M."/>
        </authorList>
    </citation>
    <scope>NUCLEOTIDE SEQUENCE [LARGE SCALE GENOMIC DNA]</scope>
    <source>
        <strain evidence="1 2">CTAW71</strain>
    </source>
</reference>
<proteinExistence type="predicted"/>
<protein>
    <submittedName>
        <fullName evidence="1">PqqD family protein</fullName>
    </submittedName>
</protein>
<dbReference type="RefSeq" id="WP_148775241.1">
    <property type="nucleotide sequence ID" value="NZ_VSSS01000042.1"/>
</dbReference>
<dbReference type="Proteomes" id="UP000324758">
    <property type="component" value="Unassembled WGS sequence"/>
</dbReference>
<dbReference type="OrthoDB" id="8686088at2"/>
<comment type="caution">
    <text evidence="1">The sequence shown here is derived from an EMBL/GenBank/DDBJ whole genome shotgun (WGS) entry which is preliminary data.</text>
</comment>
<accession>A0A5D3K6X7</accession>
<gene>
    <name evidence="1" type="ORF">FXB40_27385</name>
</gene>
<sequence>MALTTTVPLLISQQFDSEVVLANYQNGVYYNLDGSAAQIWLGLKLNRTVEEIGRALAAATDGDVTSITQQVQAFVDSMLAEGLIANGAADARSEAPIETWTPMLSGAFVAPEFQRFDNLRELLLMDPVHDAGEEGWPLRENQEKLQEN</sequence>
<evidence type="ECO:0000313" key="1">
    <source>
        <dbReference type="EMBL" id="TYL91654.1"/>
    </source>
</evidence>
<dbReference type="Gene3D" id="1.10.10.1150">
    <property type="entry name" value="Coenzyme PQQ synthesis protein D (PqqD)"/>
    <property type="match status" value="1"/>
</dbReference>
<dbReference type="InterPro" id="IPR041881">
    <property type="entry name" value="PqqD_sf"/>
</dbReference>
<evidence type="ECO:0000313" key="2">
    <source>
        <dbReference type="Proteomes" id="UP000324758"/>
    </source>
</evidence>
<dbReference type="Pfam" id="PF05402">
    <property type="entry name" value="PqqD"/>
    <property type="match status" value="1"/>
</dbReference>
<dbReference type="EMBL" id="VSSS01000042">
    <property type="protein sequence ID" value="TYL91654.1"/>
    <property type="molecule type" value="Genomic_DNA"/>
</dbReference>
<keyword evidence="2" id="KW-1185">Reference proteome</keyword>
<dbReference type="InterPro" id="IPR008792">
    <property type="entry name" value="PQQD"/>
</dbReference>
<organism evidence="1 2">
    <name type="scientific">Bradyrhizobium rifense</name>
    <dbReference type="NCBI Taxonomy" id="515499"/>
    <lineage>
        <taxon>Bacteria</taxon>
        <taxon>Pseudomonadati</taxon>
        <taxon>Pseudomonadota</taxon>
        <taxon>Alphaproteobacteria</taxon>
        <taxon>Hyphomicrobiales</taxon>
        <taxon>Nitrobacteraceae</taxon>
        <taxon>Bradyrhizobium</taxon>
    </lineage>
</organism>
<dbReference type="AlphaFoldDB" id="A0A5D3K6X7"/>